<evidence type="ECO:0000256" key="1">
    <source>
        <dbReference type="SAM" id="MobiDB-lite"/>
    </source>
</evidence>
<feature type="compositionally biased region" description="Gly residues" evidence="1">
    <location>
        <begin position="427"/>
        <end position="440"/>
    </location>
</feature>
<name>A0A5M3MUE6_CONPW</name>
<feature type="compositionally biased region" description="Low complexity" evidence="1">
    <location>
        <begin position="72"/>
        <end position="89"/>
    </location>
</feature>
<dbReference type="AlphaFoldDB" id="A0A5M3MUE6"/>
<evidence type="ECO:0000313" key="3">
    <source>
        <dbReference type="Proteomes" id="UP000053558"/>
    </source>
</evidence>
<dbReference type="GeneID" id="19202927"/>
<dbReference type="KEGG" id="cput:CONPUDRAFT_151791"/>
<gene>
    <name evidence="2" type="ORF">CONPUDRAFT_151791</name>
</gene>
<feature type="compositionally biased region" description="Polar residues" evidence="1">
    <location>
        <begin position="347"/>
        <end position="357"/>
    </location>
</feature>
<feature type="region of interest" description="Disordered" evidence="1">
    <location>
        <begin position="322"/>
        <end position="359"/>
    </location>
</feature>
<keyword evidence="3" id="KW-1185">Reference proteome</keyword>
<protein>
    <submittedName>
        <fullName evidence="2">Uncharacterized protein</fullName>
    </submittedName>
</protein>
<feature type="compositionally biased region" description="Gly residues" evidence="1">
    <location>
        <begin position="328"/>
        <end position="343"/>
    </location>
</feature>
<feature type="region of interest" description="Disordered" evidence="1">
    <location>
        <begin position="418"/>
        <end position="457"/>
    </location>
</feature>
<feature type="compositionally biased region" description="Low complexity" evidence="1">
    <location>
        <begin position="38"/>
        <end position="57"/>
    </location>
</feature>
<dbReference type="OrthoDB" id="2692877at2759"/>
<comment type="caution">
    <text evidence="2">The sequence shown here is derived from an EMBL/GenBank/DDBJ whole genome shotgun (WGS) entry which is preliminary data.</text>
</comment>
<feature type="compositionally biased region" description="Low complexity" evidence="1">
    <location>
        <begin position="1"/>
        <end position="10"/>
    </location>
</feature>
<dbReference type="EMBL" id="JH711576">
    <property type="protein sequence ID" value="EIW82733.1"/>
    <property type="molecule type" value="Genomic_DNA"/>
</dbReference>
<feature type="compositionally biased region" description="Low complexity" evidence="1">
    <location>
        <begin position="113"/>
        <end position="130"/>
    </location>
</feature>
<dbReference type="RefSeq" id="XP_007766713.1">
    <property type="nucleotide sequence ID" value="XM_007768523.1"/>
</dbReference>
<dbReference type="Proteomes" id="UP000053558">
    <property type="component" value="Unassembled WGS sequence"/>
</dbReference>
<reference evidence="3" key="1">
    <citation type="journal article" date="2012" name="Science">
        <title>The Paleozoic origin of enzymatic lignin decomposition reconstructed from 31 fungal genomes.</title>
        <authorList>
            <person name="Floudas D."/>
            <person name="Binder M."/>
            <person name="Riley R."/>
            <person name="Barry K."/>
            <person name="Blanchette R.A."/>
            <person name="Henrissat B."/>
            <person name="Martinez A.T."/>
            <person name="Otillar R."/>
            <person name="Spatafora J.W."/>
            <person name="Yadav J.S."/>
            <person name="Aerts A."/>
            <person name="Benoit I."/>
            <person name="Boyd A."/>
            <person name="Carlson A."/>
            <person name="Copeland A."/>
            <person name="Coutinho P.M."/>
            <person name="de Vries R.P."/>
            <person name="Ferreira P."/>
            <person name="Findley K."/>
            <person name="Foster B."/>
            <person name="Gaskell J."/>
            <person name="Glotzer D."/>
            <person name="Gorecki P."/>
            <person name="Heitman J."/>
            <person name="Hesse C."/>
            <person name="Hori C."/>
            <person name="Igarashi K."/>
            <person name="Jurgens J.A."/>
            <person name="Kallen N."/>
            <person name="Kersten P."/>
            <person name="Kohler A."/>
            <person name="Kuees U."/>
            <person name="Kumar T.K.A."/>
            <person name="Kuo A."/>
            <person name="LaButti K."/>
            <person name="Larrondo L.F."/>
            <person name="Lindquist E."/>
            <person name="Ling A."/>
            <person name="Lombard V."/>
            <person name="Lucas S."/>
            <person name="Lundell T."/>
            <person name="Martin R."/>
            <person name="McLaughlin D.J."/>
            <person name="Morgenstern I."/>
            <person name="Morin E."/>
            <person name="Murat C."/>
            <person name="Nagy L.G."/>
            <person name="Nolan M."/>
            <person name="Ohm R.A."/>
            <person name="Patyshakuliyeva A."/>
            <person name="Rokas A."/>
            <person name="Ruiz-Duenas F.J."/>
            <person name="Sabat G."/>
            <person name="Salamov A."/>
            <person name="Samejima M."/>
            <person name="Schmutz J."/>
            <person name="Slot J.C."/>
            <person name="St John F."/>
            <person name="Stenlid J."/>
            <person name="Sun H."/>
            <person name="Sun S."/>
            <person name="Syed K."/>
            <person name="Tsang A."/>
            <person name="Wiebenga A."/>
            <person name="Young D."/>
            <person name="Pisabarro A."/>
            <person name="Eastwood D.C."/>
            <person name="Martin F."/>
            <person name="Cullen D."/>
            <person name="Grigoriev I.V."/>
            <person name="Hibbett D.S."/>
        </authorList>
    </citation>
    <scope>NUCLEOTIDE SEQUENCE [LARGE SCALE GENOMIC DNA]</scope>
    <source>
        <strain evidence="3">RWD-64-598 SS2</strain>
    </source>
</reference>
<feature type="region of interest" description="Disordered" evidence="1">
    <location>
        <begin position="1"/>
        <end position="137"/>
    </location>
</feature>
<organism evidence="2 3">
    <name type="scientific">Coniophora puteana (strain RWD-64-598)</name>
    <name type="common">Brown rot fungus</name>
    <dbReference type="NCBI Taxonomy" id="741705"/>
    <lineage>
        <taxon>Eukaryota</taxon>
        <taxon>Fungi</taxon>
        <taxon>Dikarya</taxon>
        <taxon>Basidiomycota</taxon>
        <taxon>Agaricomycotina</taxon>
        <taxon>Agaricomycetes</taxon>
        <taxon>Agaricomycetidae</taxon>
        <taxon>Boletales</taxon>
        <taxon>Coniophorineae</taxon>
        <taxon>Coniophoraceae</taxon>
        <taxon>Coniophora</taxon>
    </lineage>
</organism>
<evidence type="ECO:0000313" key="2">
    <source>
        <dbReference type="EMBL" id="EIW82733.1"/>
    </source>
</evidence>
<sequence length="457" mass="46024">MSTSSPSGSSDPKRPYGGLVPSQPKGTRAYQDAASYNQHLAQHQAYTAQAQAASQAANNVHRNPYISPPGPAHQSSSGGSSSVPMQVSGYGPNAPPQPDGPSAFPSSTHYGYAGSSQGAPQAGGQMQNAPSAGSSAYNQSSTLNLLVPGQQQGPPAPASTYYPNAHARTRANTINHQLDAVPPALARLQHMNTDVIGGRNALTPVLNRDDAMREWERRQAGKASTAQPYPQLEYLQQQAELVAAGGMPAGAGAGGSGAWPAGQGPGAGAARYAGSKLTHSYQPTIVVDDDRREQVMSTVRNAARVEAGGSGSYNPAGVVTSPTAAYQPGGGAGGGGGGGGGGPRYQQPYSGQPTSPFDSLGQRTDIGTMYVPMQPEQYQSYAPGARSAGGAGGSGMGGGAGGQPSFYGAGVAAAVSQARGNPFPGQGQSGGGGGGQGEGQGVKDSRRMSGMDIWNAR</sequence>
<proteinExistence type="predicted"/>
<accession>A0A5M3MUE6</accession>